<accession>A0ACB5SUR3</accession>
<reference evidence="1" key="1">
    <citation type="submission" date="2023-04" db="EMBL/GenBank/DDBJ databases">
        <title>Ambrosiozyma monospora NBRC 10751.</title>
        <authorList>
            <person name="Ichikawa N."/>
            <person name="Sato H."/>
            <person name="Tonouchi N."/>
        </authorList>
    </citation>
    <scope>NUCLEOTIDE SEQUENCE</scope>
    <source>
        <strain evidence="1">NBRC 10751</strain>
    </source>
</reference>
<gene>
    <name evidence="1" type="ORF">Amon02_000147200</name>
</gene>
<evidence type="ECO:0000313" key="1">
    <source>
        <dbReference type="EMBL" id="GME73612.1"/>
    </source>
</evidence>
<evidence type="ECO:0000313" key="2">
    <source>
        <dbReference type="Proteomes" id="UP001165064"/>
    </source>
</evidence>
<dbReference type="Proteomes" id="UP001165064">
    <property type="component" value="Unassembled WGS sequence"/>
</dbReference>
<protein>
    <submittedName>
        <fullName evidence="1">Unnamed protein product</fullName>
    </submittedName>
</protein>
<dbReference type="EMBL" id="BSXS01000713">
    <property type="protein sequence ID" value="GME73612.1"/>
    <property type="molecule type" value="Genomic_DNA"/>
</dbReference>
<name>A0ACB5SUR3_AMBMO</name>
<organism evidence="1 2">
    <name type="scientific">Ambrosiozyma monospora</name>
    <name type="common">Yeast</name>
    <name type="synonym">Endomycopsis monosporus</name>
    <dbReference type="NCBI Taxonomy" id="43982"/>
    <lineage>
        <taxon>Eukaryota</taxon>
        <taxon>Fungi</taxon>
        <taxon>Dikarya</taxon>
        <taxon>Ascomycota</taxon>
        <taxon>Saccharomycotina</taxon>
        <taxon>Pichiomycetes</taxon>
        <taxon>Pichiales</taxon>
        <taxon>Pichiaceae</taxon>
        <taxon>Ambrosiozyma</taxon>
    </lineage>
</organism>
<comment type="caution">
    <text evidence="1">The sequence shown here is derived from an EMBL/GenBank/DDBJ whole genome shotgun (WGS) entry which is preliminary data.</text>
</comment>
<keyword evidence="2" id="KW-1185">Reference proteome</keyword>
<sequence>MYSALPTSRQSSLAVNASEFYDIYTSLDKDASSWESPRLTPVSSSTWITNIPYVTTTGVFSDVYVYAQCDALYWDIFDYASIYNDFFSTYTNTEELSSFREQMTEYLQPNGTSQYDDACTSMASFISKLPWKGRVEADAKEWYKLYTTKYLSVKTISNPKYHTTTFTDTSVDITNAYQYLLYQQARYYAVLLDYQNNVDQYTSLMTSYLFYENHTSEVQDFTGDLVMMNKTTSLNMDAYSGVYSNISKVYSLLTWSDRLAYVAKQVYESYNNKYLASDSLRTVTATGASTTANTVTSIIPSAMPVLTSNVVTATATAAINATNVFPVIVLANATETTKGQTQATIGQTTVTLVETVNPSSTYTNGTHATVSVSYDLISVMYHGADALMMDFQVSSLAYSSYISNNINSAHVSNYISILNSCSTKNLLNPASSVLYTQVLAGLYGFIFKLPPQFRPKLYDILGYAYMNSITATTPMTLSNYQLGGGALFRSIFTFGGLDEYGQTVVLTTINITDSDGLVYSLESTITEVAGDSDVVGQHPLIFPTSLSVYLTATSTQEPQYFYSYVTVGRTVSQALSTD</sequence>
<proteinExistence type="predicted"/>